<keyword evidence="2" id="KW-0805">Transcription regulation</keyword>
<dbReference type="Proteomes" id="UP000288716">
    <property type="component" value="Unassembled WGS sequence"/>
</dbReference>
<dbReference type="PROSITE" id="PS50112">
    <property type="entry name" value="PAS"/>
    <property type="match status" value="1"/>
</dbReference>
<evidence type="ECO:0000313" key="7">
    <source>
        <dbReference type="EMBL" id="RWS27082.1"/>
    </source>
</evidence>
<dbReference type="PANTHER" id="PTHR23043:SF39">
    <property type="entry name" value="DYSFUSION, ISOFORM D"/>
    <property type="match status" value="1"/>
</dbReference>
<evidence type="ECO:0000259" key="6">
    <source>
        <dbReference type="PROSITE" id="PS50112"/>
    </source>
</evidence>
<keyword evidence="8" id="KW-1185">Reference proteome</keyword>
<evidence type="ECO:0000256" key="5">
    <source>
        <dbReference type="SAM" id="MobiDB-lite"/>
    </source>
</evidence>
<dbReference type="CDD" id="cd00130">
    <property type="entry name" value="PAS"/>
    <property type="match status" value="2"/>
</dbReference>
<sequence length="482" mass="53873">MTQNGKLLYISDNAAEYLGHSMEDLLIHGDSVYDIIEKQDHQTIQSELMRTPNALSLSPDNRLFLCRMNVSRNARRQMRFGDQKVVLVQGHFVSFLPLCSRNEPVFLATCTPVAMPETRECVVQGSTNVFTSIHSMDMKYLHIDRNGEFHLGCTKNSVQGISWYDFVHWENLREAQSKHRLITQSEQERSCILLLRLQTSSHNWIWVHIVLQVKDSNDTSQQPVIVCTNQVLSEKEALVMRANSWLYQFYSLHSKMHYSLAYDTHTSRLPGYYPPTGAAPTVVGHSYHSSPTASVAESSPMHAAVSPLHAVQPLSPYTHIHPAITPINGTAGHHHPYHPTPVLQYSPQAGSLPYPSFVSAPPIGESESSRQTVAHTPHQSSKRTHTPPQQTTHPKESESPEPNLKRANHGHHLPSATTYHHPRASTFAYPTPVFGATGFTSMPSVTELGTVVPVSGYYGGHQMLTSGCQTTKPVEKRFRALI</sequence>
<dbReference type="GO" id="GO:0005634">
    <property type="term" value="C:nucleus"/>
    <property type="evidence" value="ECO:0007669"/>
    <property type="project" value="UniProtKB-SubCell"/>
</dbReference>
<dbReference type="Pfam" id="PF14598">
    <property type="entry name" value="PAS_11"/>
    <property type="match status" value="1"/>
</dbReference>
<evidence type="ECO:0000256" key="2">
    <source>
        <dbReference type="ARBA" id="ARBA00023015"/>
    </source>
</evidence>
<protein>
    <submittedName>
        <fullName evidence="7">Neuronal PAS domain-containing protein 2-like protein</fullName>
    </submittedName>
</protein>
<dbReference type="InterPro" id="IPR035965">
    <property type="entry name" value="PAS-like_dom_sf"/>
</dbReference>
<comment type="subcellular location">
    <subcellularLocation>
        <location evidence="1">Nucleus</location>
    </subcellularLocation>
</comment>
<dbReference type="Gene3D" id="3.30.450.20">
    <property type="entry name" value="PAS domain"/>
    <property type="match status" value="2"/>
</dbReference>
<dbReference type="GO" id="GO:0010557">
    <property type="term" value="P:positive regulation of macromolecule biosynthetic process"/>
    <property type="evidence" value="ECO:0007669"/>
    <property type="project" value="UniProtKB-ARBA"/>
</dbReference>
<dbReference type="GO" id="GO:0000977">
    <property type="term" value="F:RNA polymerase II transcription regulatory region sequence-specific DNA binding"/>
    <property type="evidence" value="ECO:0007669"/>
    <property type="project" value="TreeGrafter"/>
</dbReference>
<dbReference type="SUPFAM" id="SSF55785">
    <property type="entry name" value="PYP-like sensor domain (PAS domain)"/>
    <property type="match status" value="2"/>
</dbReference>
<reference evidence="7 8" key="1">
    <citation type="journal article" date="2018" name="Gigascience">
        <title>Genomes of trombidid mites reveal novel predicted allergens and laterally-transferred genes associated with secondary metabolism.</title>
        <authorList>
            <person name="Dong X."/>
            <person name="Chaisiri K."/>
            <person name="Xia D."/>
            <person name="Armstrong S.D."/>
            <person name="Fang Y."/>
            <person name="Donnelly M.J."/>
            <person name="Kadowaki T."/>
            <person name="McGarry J.W."/>
            <person name="Darby A.C."/>
            <person name="Makepeace B.L."/>
        </authorList>
    </citation>
    <scope>NUCLEOTIDE SEQUENCE [LARGE SCALE GENOMIC DNA]</scope>
    <source>
        <strain evidence="7">UoL-UT</strain>
    </source>
</reference>
<dbReference type="VEuPathDB" id="VectorBase:LDEU004958"/>
<dbReference type="OrthoDB" id="9978016at2759"/>
<proteinExistence type="predicted"/>
<dbReference type="InterPro" id="IPR000014">
    <property type="entry name" value="PAS"/>
</dbReference>
<name>A0A443SHW5_9ACAR</name>
<evidence type="ECO:0000256" key="1">
    <source>
        <dbReference type="ARBA" id="ARBA00004123"/>
    </source>
</evidence>
<accession>A0A443SHW5</accession>
<feature type="region of interest" description="Disordered" evidence="5">
    <location>
        <begin position="354"/>
        <end position="418"/>
    </location>
</feature>
<feature type="domain" description="PAS" evidence="6">
    <location>
        <begin position="1"/>
        <end position="48"/>
    </location>
</feature>
<evidence type="ECO:0000256" key="4">
    <source>
        <dbReference type="ARBA" id="ARBA00023242"/>
    </source>
</evidence>
<evidence type="ECO:0000313" key="8">
    <source>
        <dbReference type="Proteomes" id="UP000288716"/>
    </source>
</evidence>
<dbReference type="GO" id="GO:0000981">
    <property type="term" value="F:DNA-binding transcription factor activity, RNA polymerase II-specific"/>
    <property type="evidence" value="ECO:0007669"/>
    <property type="project" value="TreeGrafter"/>
</dbReference>
<feature type="compositionally biased region" description="Polar residues" evidence="5">
    <location>
        <begin position="369"/>
        <end position="379"/>
    </location>
</feature>
<comment type="caution">
    <text evidence="7">The sequence shown here is derived from an EMBL/GenBank/DDBJ whole genome shotgun (WGS) entry which is preliminary data.</text>
</comment>
<feature type="region of interest" description="Disordered" evidence="5">
    <location>
        <begin position="325"/>
        <end position="344"/>
    </location>
</feature>
<keyword evidence="3" id="KW-0804">Transcription</keyword>
<evidence type="ECO:0000256" key="3">
    <source>
        <dbReference type="ARBA" id="ARBA00023163"/>
    </source>
</evidence>
<dbReference type="FunFam" id="3.30.450.20:FF:000081">
    <property type="entry name" value="Dysfusion, isoform B"/>
    <property type="match status" value="1"/>
</dbReference>
<gene>
    <name evidence="7" type="ORF">B4U80_07958</name>
</gene>
<dbReference type="STRING" id="299467.A0A443SHW5"/>
<dbReference type="PANTHER" id="PTHR23043">
    <property type="entry name" value="HYPOXIA-INDUCIBLE FACTOR 1 ALPHA"/>
    <property type="match status" value="1"/>
</dbReference>
<dbReference type="AlphaFoldDB" id="A0A443SHW5"/>
<organism evidence="7 8">
    <name type="scientific">Leptotrombidium deliense</name>
    <dbReference type="NCBI Taxonomy" id="299467"/>
    <lineage>
        <taxon>Eukaryota</taxon>
        <taxon>Metazoa</taxon>
        <taxon>Ecdysozoa</taxon>
        <taxon>Arthropoda</taxon>
        <taxon>Chelicerata</taxon>
        <taxon>Arachnida</taxon>
        <taxon>Acari</taxon>
        <taxon>Acariformes</taxon>
        <taxon>Trombidiformes</taxon>
        <taxon>Prostigmata</taxon>
        <taxon>Anystina</taxon>
        <taxon>Parasitengona</taxon>
        <taxon>Trombiculoidea</taxon>
        <taxon>Trombiculidae</taxon>
        <taxon>Leptotrombidium</taxon>
    </lineage>
</organism>
<keyword evidence="4" id="KW-0539">Nucleus</keyword>
<dbReference type="EMBL" id="NCKV01002265">
    <property type="protein sequence ID" value="RWS27082.1"/>
    <property type="molecule type" value="Genomic_DNA"/>
</dbReference>